<dbReference type="InterPro" id="IPR036388">
    <property type="entry name" value="WH-like_DNA-bd_sf"/>
</dbReference>
<name>S9R240_9RHOB</name>
<dbReference type="CDD" id="cd00090">
    <property type="entry name" value="HTH_ARSR"/>
    <property type="match status" value="1"/>
</dbReference>
<gene>
    <name evidence="5" type="ORF">ruthe_01536</name>
</gene>
<proteinExistence type="predicted"/>
<dbReference type="STRING" id="1123069.ruthe_01536"/>
<dbReference type="PANTHER" id="PTHR43132:SF2">
    <property type="entry name" value="ARSENICAL RESISTANCE OPERON REPRESSOR ARSR-RELATED"/>
    <property type="match status" value="1"/>
</dbReference>
<dbReference type="InterPro" id="IPR036390">
    <property type="entry name" value="WH_DNA-bd_sf"/>
</dbReference>
<dbReference type="GO" id="GO:0003700">
    <property type="term" value="F:DNA-binding transcription factor activity"/>
    <property type="evidence" value="ECO:0007669"/>
    <property type="project" value="InterPro"/>
</dbReference>
<dbReference type="InterPro" id="IPR001845">
    <property type="entry name" value="HTH_ArsR_DNA-bd_dom"/>
</dbReference>
<keyword evidence="2" id="KW-0238">DNA-binding</keyword>
<keyword evidence="1" id="KW-0805">Transcription regulation</keyword>
<dbReference type="Pfam" id="PF12840">
    <property type="entry name" value="HTH_20"/>
    <property type="match status" value="1"/>
</dbReference>
<dbReference type="RefSeq" id="WP_021097626.1">
    <property type="nucleotide sequence ID" value="NZ_KE557320.1"/>
</dbReference>
<dbReference type="Gene3D" id="1.10.10.10">
    <property type="entry name" value="Winged helix-like DNA-binding domain superfamily/Winged helix DNA-binding domain"/>
    <property type="match status" value="1"/>
</dbReference>
<dbReference type="Proteomes" id="UP000015346">
    <property type="component" value="Unassembled WGS sequence"/>
</dbReference>
<reference evidence="5 6" key="1">
    <citation type="journal article" date="2013" name="Stand. Genomic Sci.">
        <title>Genome sequence of the reddish-pigmented Rubellimicrobium thermophilum type strain (DSM 16684(T)), a member of the Roseobacter clade.</title>
        <authorList>
            <person name="Fiebig A."/>
            <person name="Riedel T."/>
            <person name="Gronow S."/>
            <person name="Petersen J."/>
            <person name="Klenk H.P."/>
            <person name="Goker M."/>
        </authorList>
    </citation>
    <scope>NUCLEOTIDE SEQUENCE [LARGE SCALE GENOMIC DNA]</scope>
    <source>
        <strain evidence="5 6">DSM 16684</strain>
    </source>
</reference>
<accession>S9R240</accession>
<dbReference type="EMBL" id="AOLV01000011">
    <property type="protein sequence ID" value="EPX85962.1"/>
    <property type="molecule type" value="Genomic_DNA"/>
</dbReference>
<keyword evidence="6" id="KW-1185">Reference proteome</keyword>
<evidence type="ECO:0000256" key="2">
    <source>
        <dbReference type="ARBA" id="ARBA00023125"/>
    </source>
</evidence>
<dbReference type="PRINTS" id="PR00778">
    <property type="entry name" value="HTHARSR"/>
</dbReference>
<dbReference type="GO" id="GO:0003677">
    <property type="term" value="F:DNA binding"/>
    <property type="evidence" value="ECO:0007669"/>
    <property type="project" value="UniProtKB-KW"/>
</dbReference>
<sequence length="114" mass="12108">MAISALSALAQTTRLAAFRLLIRQEPEGLAAGDLARALGVPPNTLSTHLGILVRAGLVMGERRGREMRYRARLEGLRALTLFLAADCCGGDRDRCAPLVEAILTPSCPPRGCAP</sequence>
<dbReference type="SUPFAM" id="SSF46785">
    <property type="entry name" value="Winged helix' DNA-binding domain"/>
    <property type="match status" value="1"/>
</dbReference>
<dbReference type="NCBIfam" id="NF033788">
    <property type="entry name" value="HTH_metalloreg"/>
    <property type="match status" value="1"/>
</dbReference>
<organism evidence="5 6">
    <name type="scientific">Rubellimicrobium thermophilum DSM 16684</name>
    <dbReference type="NCBI Taxonomy" id="1123069"/>
    <lineage>
        <taxon>Bacteria</taxon>
        <taxon>Pseudomonadati</taxon>
        <taxon>Pseudomonadota</taxon>
        <taxon>Alphaproteobacteria</taxon>
        <taxon>Rhodobacterales</taxon>
        <taxon>Roseobacteraceae</taxon>
        <taxon>Rubellimicrobium</taxon>
    </lineage>
</organism>
<dbReference type="PANTHER" id="PTHR43132">
    <property type="entry name" value="ARSENICAL RESISTANCE OPERON REPRESSOR ARSR-RELATED"/>
    <property type="match status" value="1"/>
</dbReference>
<comment type="caution">
    <text evidence="5">The sequence shown here is derived from an EMBL/GenBank/DDBJ whole genome shotgun (WGS) entry which is preliminary data.</text>
</comment>
<evidence type="ECO:0000256" key="1">
    <source>
        <dbReference type="ARBA" id="ARBA00023015"/>
    </source>
</evidence>
<dbReference type="SMART" id="SM00418">
    <property type="entry name" value="HTH_ARSR"/>
    <property type="match status" value="1"/>
</dbReference>
<evidence type="ECO:0000313" key="6">
    <source>
        <dbReference type="Proteomes" id="UP000015346"/>
    </source>
</evidence>
<dbReference type="PROSITE" id="PS50987">
    <property type="entry name" value="HTH_ARSR_2"/>
    <property type="match status" value="1"/>
</dbReference>
<evidence type="ECO:0000313" key="5">
    <source>
        <dbReference type="EMBL" id="EPX85962.1"/>
    </source>
</evidence>
<dbReference type="InterPro" id="IPR011991">
    <property type="entry name" value="ArsR-like_HTH"/>
</dbReference>
<protein>
    <submittedName>
        <fullName evidence="5">Transcriptional regulator, ArsR family</fullName>
    </submittedName>
</protein>
<evidence type="ECO:0000259" key="4">
    <source>
        <dbReference type="PROSITE" id="PS50987"/>
    </source>
</evidence>
<keyword evidence="3" id="KW-0804">Transcription</keyword>
<feature type="domain" description="HTH arsR-type" evidence="4">
    <location>
        <begin position="1"/>
        <end position="91"/>
    </location>
</feature>
<dbReference type="AlphaFoldDB" id="S9R240"/>
<dbReference type="InterPro" id="IPR051011">
    <property type="entry name" value="Metal_resp_trans_reg"/>
</dbReference>
<dbReference type="HOGENOM" id="CLU_097806_2_0_5"/>
<evidence type="ECO:0000256" key="3">
    <source>
        <dbReference type="ARBA" id="ARBA00023163"/>
    </source>
</evidence>